<dbReference type="SMART" id="SM00052">
    <property type="entry name" value="EAL"/>
    <property type="match status" value="1"/>
</dbReference>
<dbReference type="OrthoDB" id="23692at2"/>
<accession>A0A1G7CG05</accession>
<evidence type="ECO:0000313" key="2">
    <source>
        <dbReference type="EMBL" id="SDE37626.1"/>
    </source>
</evidence>
<dbReference type="AlphaFoldDB" id="A0A1G7CG05"/>
<gene>
    <name evidence="2" type="ORF">SAMN05421538_10670</name>
</gene>
<name>A0A1G7CG05_9RHOB</name>
<dbReference type="GO" id="GO:0071111">
    <property type="term" value="F:cyclic-guanylate-specific phosphodiesterase activity"/>
    <property type="evidence" value="ECO:0007669"/>
    <property type="project" value="InterPro"/>
</dbReference>
<dbReference type="PANTHER" id="PTHR33121:SF70">
    <property type="entry name" value="SIGNALING PROTEIN YKOW"/>
    <property type="match status" value="1"/>
</dbReference>
<organism evidence="2 3">
    <name type="scientific">Paracoccus isoporae</name>
    <dbReference type="NCBI Taxonomy" id="591205"/>
    <lineage>
        <taxon>Bacteria</taxon>
        <taxon>Pseudomonadati</taxon>
        <taxon>Pseudomonadota</taxon>
        <taxon>Alphaproteobacteria</taxon>
        <taxon>Rhodobacterales</taxon>
        <taxon>Paracoccaceae</taxon>
        <taxon>Paracoccus</taxon>
    </lineage>
</organism>
<dbReference type="InterPro" id="IPR050706">
    <property type="entry name" value="Cyclic-di-GMP_PDE-like"/>
</dbReference>
<feature type="domain" description="EAL" evidence="1">
    <location>
        <begin position="24"/>
        <end position="274"/>
    </location>
</feature>
<evidence type="ECO:0000259" key="1">
    <source>
        <dbReference type="PROSITE" id="PS50883"/>
    </source>
</evidence>
<dbReference type="CDD" id="cd01948">
    <property type="entry name" value="EAL"/>
    <property type="match status" value="1"/>
</dbReference>
<reference evidence="2 3" key="1">
    <citation type="submission" date="2016-10" db="EMBL/GenBank/DDBJ databases">
        <authorList>
            <person name="de Groot N.N."/>
        </authorList>
    </citation>
    <scope>NUCLEOTIDE SEQUENCE [LARGE SCALE GENOMIC DNA]</scope>
    <source>
        <strain evidence="2 3">DSM 22220</strain>
    </source>
</reference>
<dbReference type="STRING" id="591205.SAMN05421538_10670"/>
<protein>
    <submittedName>
        <fullName evidence="2">EAL domain, c-di-GMP-specific phosphodiesterase class I (Or its enzymatically inactive variant)</fullName>
    </submittedName>
</protein>
<dbReference type="EMBL" id="FNAH01000006">
    <property type="protein sequence ID" value="SDE37626.1"/>
    <property type="molecule type" value="Genomic_DNA"/>
</dbReference>
<dbReference type="InterPro" id="IPR035919">
    <property type="entry name" value="EAL_sf"/>
</dbReference>
<dbReference type="PROSITE" id="PS50883">
    <property type="entry name" value="EAL"/>
    <property type="match status" value="1"/>
</dbReference>
<sequence>MQDDGQSKGEQAVSALDYVIRKKMQDTMAVVERAAARGDVVLAYQPIVQADRPSRAAFHEGLFRVIDDTGRFVPLRDFMPMAETTELGRRIDCLSLCMGLDALQHDSGMRLSINMSARSIGNPVWMETLRRGLARDEHIAERLVLEVTESSAMDMPELVVPFMRDLQGRGTSFALDDFGAGHTSFRYLREFSFDMIKIDGQFIRKICEQPDNQVLTGALQAIAHHFDMFTVAESVETADDAAYLIEMGIDCLQGFYFGAPTITPPWKSPRAASG</sequence>
<dbReference type="PANTHER" id="PTHR33121">
    <property type="entry name" value="CYCLIC DI-GMP PHOSPHODIESTERASE PDEF"/>
    <property type="match status" value="1"/>
</dbReference>
<dbReference type="Pfam" id="PF00563">
    <property type="entry name" value="EAL"/>
    <property type="match status" value="1"/>
</dbReference>
<keyword evidence="3" id="KW-1185">Reference proteome</keyword>
<dbReference type="Gene3D" id="3.20.20.450">
    <property type="entry name" value="EAL domain"/>
    <property type="match status" value="1"/>
</dbReference>
<dbReference type="SUPFAM" id="SSF141868">
    <property type="entry name" value="EAL domain-like"/>
    <property type="match status" value="1"/>
</dbReference>
<dbReference type="RefSeq" id="WP_090523964.1">
    <property type="nucleotide sequence ID" value="NZ_FNAH01000006.1"/>
</dbReference>
<dbReference type="InterPro" id="IPR001633">
    <property type="entry name" value="EAL_dom"/>
</dbReference>
<evidence type="ECO:0000313" key="3">
    <source>
        <dbReference type="Proteomes" id="UP000199344"/>
    </source>
</evidence>
<proteinExistence type="predicted"/>
<dbReference type="Proteomes" id="UP000199344">
    <property type="component" value="Unassembled WGS sequence"/>
</dbReference>